<accession>A0A830HPJ1</accession>
<feature type="compositionally biased region" description="Low complexity" evidence="6">
    <location>
        <begin position="74"/>
        <end position="83"/>
    </location>
</feature>
<evidence type="ECO:0000256" key="2">
    <source>
        <dbReference type="ARBA" id="ARBA00006262"/>
    </source>
</evidence>
<evidence type="ECO:0000256" key="1">
    <source>
        <dbReference type="ARBA" id="ARBA00004141"/>
    </source>
</evidence>
<evidence type="ECO:0000313" key="9">
    <source>
        <dbReference type="EMBL" id="GHP08653.1"/>
    </source>
</evidence>
<gene>
    <name evidence="9" type="ORF">PPROV_000739000</name>
</gene>
<keyword evidence="5 7" id="KW-0472">Membrane</keyword>
<feature type="domain" description="Bicarbonate transporter-like transmembrane" evidence="8">
    <location>
        <begin position="131"/>
        <end position="298"/>
    </location>
</feature>
<dbReference type="InterPro" id="IPR003020">
    <property type="entry name" value="HCO3_transpt_euk"/>
</dbReference>
<feature type="transmembrane region" description="Helical" evidence="7">
    <location>
        <begin position="396"/>
        <end position="414"/>
    </location>
</feature>
<evidence type="ECO:0000259" key="8">
    <source>
        <dbReference type="Pfam" id="PF00955"/>
    </source>
</evidence>
<feature type="region of interest" description="Disordered" evidence="6">
    <location>
        <begin position="1"/>
        <end position="38"/>
    </location>
</feature>
<reference evidence="9" key="1">
    <citation type="submission" date="2020-10" db="EMBL/GenBank/DDBJ databases">
        <title>Unveiling of a novel bifunctional photoreceptor, Dualchrome1, isolated from a cosmopolitan green alga.</title>
        <authorList>
            <person name="Suzuki S."/>
            <person name="Kawachi M."/>
        </authorList>
    </citation>
    <scope>NUCLEOTIDE SEQUENCE</scope>
    <source>
        <strain evidence="9">NIES 2893</strain>
    </source>
</reference>
<comment type="similarity">
    <text evidence="2">Belongs to the anion exchanger (TC 2.A.31.3) family.</text>
</comment>
<evidence type="ECO:0000256" key="6">
    <source>
        <dbReference type="SAM" id="MobiDB-lite"/>
    </source>
</evidence>
<dbReference type="PANTHER" id="PTHR11453:SF127">
    <property type="entry name" value="SOLUTE CARRIER FAMILY 4 MEMBER 11"/>
    <property type="match status" value="1"/>
</dbReference>
<feature type="transmembrane region" description="Helical" evidence="7">
    <location>
        <begin position="509"/>
        <end position="530"/>
    </location>
</feature>
<evidence type="ECO:0000313" key="10">
    <source>
        <dbReference type="Proteomes" id="UP000660262"/>
    </source>
</evidence>
<feature type="transmembrane region" description="Helical" evidence="7">
    <location>
        <begin position="435"/>
        <end position="458"/>
    </location>
</feature>
<keyword evidence="4 7" id="KW-1133">Transmembrane helix</keyword>
<dbReference type="Pfam" id="PF00955">
    <property type="entry name" value="HCO3_cotransp"/>
    <property type="match status" value="2"/>
</dbReference>
<feature type="transmembrane region" description="Helical" evidence="7">
    <location>
        <begin position="185"/>
        <end position="204"/>
    </location>
</feature>
<dbReference type="GO" id="GO:0050801">
    <property type="term" value="P:monoatomic ion homeostasis"/>
    <property type="evidence" value="ECO:0007669"/>
    <property type="project" value="TreeGrafter"/>
</dbReference>
<comment type="subcellular location">
    <subcellularLocation>
        <location evidence="1">Membrane</location>
        <topology evidence="1">Multi-pass membrane protein</topology>
    </subcellularLocation>
</comment>
<dbReference type="EMBL" id="BNJQ01000021">
    <property type="protein sequence ID" value="GHP08653.1"/>
    <property type="molecule type" value="Genomic_DNA"/>
</dbReference>
<feature type="compositionally biased region" description="Polar residues" evidence="6">
    <location>
        <begin position="20"/>
        <end position="33"/>
    </location>
</feature>
<dbReference type="GO" id="GO:0006820">
    <property type="term" value="P:monoatomic anion transport"/>
    <property type="evidence" value="ECO:0007669"/>
    <property type="project" value="InterPro"/>
</dbReference>
<dbReference type="PRINTS" id="PR01231">
    <property type="entry name" value="HCO3TRNSPORT"/>
</dbReference>
<dbReference type="AlphaFoldDB" id="A0A830HPJ1"/>
<feature type="transmembrane region" description="Helical" evidence="7">
    <location>
        <begin position="158"/>
        <end position="179"/>
    </location>
</feature>
<evidence type="ECO:0000256" key="5">
    <source>
        <dbReference type="ARBA" id="ARBA00023136"/>
    </source>
</evidence>
<feature type="transmembrane region" description="Helical" evidence="7">
    <location>
        <begin position="211"/>
        <end position="230"/>
    </location>
</feature>
<evidence type="ECO:0000256" key="3">
    <source>
        <dbReference type="ARBA" id="ARBA00022692"/>
    </source>
</evidence>
<dbReference type="InterPro" id="IPR011531">
    <property type="entry name" value="HCO3_transpt-like_TM_dom"/>
</dbReference>
<comment type="caution">
    <text evidence="9">The sequence shown here is derived from an EMBL/GenBank/DDBJ whole genome shotgun (WGS) entry which is preliminary data.</text>
</comment>
<keyword evidence="3 7" id="KW-0812">Transmembrane</keyword>
<keyword evidence="10" id="KW-1185">Reference proteome</keyword>
<protein>
    <recommendedName>
        <fullName evidence="8">Bicarbonate transporter-like transmembrane domain-containing protein</fullName>
    </recommendedName>
</protein>
<feature type="transmembrane region" description="Helical" evidence="7">
    <location>
        <begin position="337"/>
        <end position="362"/>
    </location>
</feature>
<feature type="transmembrane region" description="Helical" evidence="7">
    <location>
        <begin position="242"/>
        <end position="266"/>
    </location>
</feature>
<feature type="transmembrane region" description="Helical" evidence="7">
    <location>
        <begin position="592"/>
        <end position="611"/>
    </location>
</feature>
<dbReference type="Gene3D" id="1.10.287.570">
    <property type="entry name" value="Helical hairpin bin"/>
    <property type="match status" value="1"/>
</dbReference>
<feature type="domain" description="Bicarbonate transporter-like transmembrane" evidence="8">
    <location>
        <begin position="302"/>
        <end position="625"/>
    </location>
</feature>
<evidence type="ECO:0000256" key="4">
    <source>
        <dbReference type="ARBA" id="ARBA00022989"/>
    </source>
</evidence>
<dbReference type="GO" id="GO:0005886">
    <property type="term" value="C:plasma membrane"/>
    <property type="evidence" value="ECO:0007669"/>
    <property type="project" value="TreeGrafter"/>
</dbReference>
<dbReference type="OrthoDB" id="1735926at2759"/>
<sequence length="654" mass="70724">MTTPLRVSMMRVSSKGGGAPSSQRPLLSGGSRSTTTTAAATRPWVLLCSRSSTSTTTINAAAVCAHATTTTATSSTTTTYVTTADKKKGRRKRLSPPRALQEPSSPPPPTTETTSQTTSLRDLPVLEPLGQGLARDIRRRFIPHLKSDYVDGFSLKTISAAGFLFCACLCVAAAFGASLGVRTGGAIGVTELILGTAFCGMVSALTVGQPVAIYGFGGAHLAFTSILYALSEWLNVAFLPMYSWIGLWTAGLLLAMTLTSVSNLVMYFTRFTDETFSALSASIFVFEAIRSVGKLFIAHGSADVAYLACLCALATYWVVTTLAGFRQGVLINERFRSIAADFAPLMGIVAGTAASIACLNLFGTQLPSLALPATGLSPTLPGRETWLIDIFECPVWLRWASFVPALFASLLLFMDQVITTRLVNSPDNPMRKGHGYHLDLLVVSVLCAICSLVGWPWVTAATLPSLSHVRALSEEDTETGELVSIRENRVSNFLIHFGMGASLLLLRPWLMQVPLSVFMGLFLYLGLSAARNNKFVQRIRLLFCDPTRYAQFKGQGIKRFWARVPPKISNKYTLMQLTCFGVLWTVKSASPWLGMAFPIIIALLVPARVFIGRFFEDSHLEVLDDCGDAIAVGRDLYNQEVNGGSTVSEAKHYP</sequence>
<dbReference type="PANTHER" id="PTHR11453">
    <property type="entry name" value="ANION EXCHANGE PROTEIN"/>
    <property type="match status" value="1"/>
</dbReference>
<name>A0A830HPJ1_9CHLO</name>
<proteinExistence type="inferred from homology"/>
<organism evidence="9 10">
    <name type="scientific">Pycnococcus provasolii</name>
    <dbReference type="NCBI Taxonomy" id="41880"/>
    <lineage>
        <taxon>Eukaryota</taxon>
        <taxon>Viridiplantae</taxon>
        <taxon>Chlorophyta</taxon>
        <taxon>Pseudoscourfieldiophyceae</taxon>
        <taxon>Pseudoscourfieldiales</taxon>
        <taxon>Pycnococcaceae</taxon>
        <taxon>Pycnococcus</taxon>
    </lineage>
</organism>
<feature type="transmembrane region" description="Helical" evidence="7">
    <location>
        <begin position="304"/>
        <end position="325"/>
    </location>
</feature>
<feature type="region of interest" description="Disordered" evidence="6">
    <location>
        <begin position="74"/>
        <end position="121"/>
    </location>
</feature>
<evidence type="ECO:0000256" key="7">
    <source>
        <dbReference type="SAM" id="Phobius"/>
    </source>
</evidence>
<dbReference type="Proteomes" id="UP000660262">
    <property type="component" value="Unassembled WGS sequence"/>
</dbReference>
<dbReference type="GO" id="GO:0005452">
    <property type="term" value="F:solute:inorganic anion antiporter activity"/>
    <property type="evidence" value="ECO:0007669"/>
    <property type="project" value="InterPro"/>
</dbReference>